<dbReference type="OrthoDB" id="8249012at2759"/>
<evidence type="ECO:0000313" key="2">
    <source>
        <dbReference type="EMBL" id="ORY62734.1"/>
    </source>
</evidence>
<dbReference type="STRING" id="106004.A0A1Y2DUA5"/>
<sequence length="267" mass="29726">MSSPTPVELKEALVAYPRALTLRAAASKSSNDLIELDRWYRTELRELVVERMAQDKERRGYLEVAELGRLMEWKLARGKWRPRLVTLALSNTAALVRSVTLNSSTLERDEALKHLSTLSGVGPATASAILALFHPAEFPFMSDEGMAMGRTGFKAEYTIKAWKEYVSSMQEQLKSLGWEKMADLEMAHWSWAILRRYGGAQQDDKGARPSAGKKQDKKVSKAAPAKRKSEAREEEAVEGAEEEEEVVAKPSSSRAERAAKRVKAGSS</sequence>
<dbReference type="EMBL" id="MCGR01000070">
    <property type="protein sequence ID" value="ORY62734.1"/>
    <property type="molecule type" value="Genomic_DNA"/>
</dbReference>
<gene>
    <name evidence="2" type="ORF">BCR35DRAFT_270665</name>
</gene>
<comment type="caution">
    <text evidence="2">The sequence shown here is derived from an EMBL/GenBank/DDBJ whole genome shotgun (WGS) entry which is preliminary data.</text>
</comment>
<dbReference type="InParanoid" id="A0A1Y2DUA5"/>
<feature type="compositionally biased region" description="Acidic residues" evidence="1">
    <location>
        <begin position="232"/>
        <end position="245"/>
    </location>
</feature>
<dbReference type="Proteomes" id="UP000193467">
    <property type="component" value="Unassembled WGS sequence"/>
</dbReference>
<feature type="compositionally biased region" description="Basic and acidic residues" evidence="1">
    <location>
        <begin position="202"/>
        <end position="219"/>
    </location>
</feature>
<dbReference type="AlphaFoldDB" id="A0A1Y2DUA5"/>
<evidence type="ECO:0000256" key="1">
    <source>
        <dbReference type="SAM" id="MobiDB-lite"/>
    </source>
</evidence>
<dbReference type="PANTHER" id="PTHR21521">
    <property type="entry name" value="AMUN, ISOFORM A"/>
    <property type="match status" value="1"/>
</dbReference>
<proteinExistence type="predicted"/>
<accession>A0A1Y2DUA5</accession>
<evidence type="ECO:0008006" key="4">
    <source>
        <dbReference type="Google" id="ProtNLM"/>
    </source>
</evidence>
<feature type="region of interest" description="Disordered" evidence="1">
    <location>
        <begin position="202"/>
        <end position="267"/>
    </location>
</feature>
<organism evidence="2 3">
    <name type="scientific">Leucosporidium creatinivorum</name>
    <dbReference type="NCBI Taxonomy" id="106004"/>
    <lineage>
        <taxon>Eukaryota</taxon>
        <taxon>Fungi</taxon>
        <taxon>Dikarya</taxon>
        <taxon>Basidiomycota</taxon>
        <taxon>Pucciniomycotina</taxon>
        <taxon>Microbotryomycetes</taxon>
        <taxon>Leucosporidiales</taxon>
        <taxon>Leucosporidium</taxon>
    </lineage>
</organism>
<reference evidence="2 3" key="1">
    <citation type="submission" date="2016-07" db="EMBL/GenBank/DDBJ databases">
        <title>Pervasive Adenine N6-methylation of Active Genes in Fungi.</title>
        <authorList>
            <consortium name="DOE Joint Genome Institute"/>
            <person name="Mondo S.J."/>
            <person name="Dannebaum R.O."/>
            <person name="Kuo R.C."/>
            <person name="Labutti K."/>
            <person name="Haridas S."/>
            <person name="Kuo A."/>
            <person name="Salamov A."/>
            <person name="Ahrendt S.R."/>
            <person name="Lipzen A."/>
            <person name="Sullivan W."/>
            <person name="Andreopoulos W.B."/>
            <person name="Clum A."/>
            <person name="Lindquist E."/>
            <person name="Daum C."/>
            <person name="Ramamoorthy G.K."/>
            <person name="Gryganskyi A."/>
            <person name="Culley D."/>
            <person name="Magnuson J.K."/>
            <person name="James T.Y."/>
            <person name="O'Malley M.A."/>
            <person name="Stajich J.E."/>
            <person name="Spatafora J.W."/>
            <person name="Visel A."/>
            <person name="Grigoriev I.V."/>
        </authorList>
    </citation>
    <scope>NUCLEOTIDE SEQUENCE [LARGE SCALE GENOMIC DNA]</scope>
    <source>
        <strain evidence="2 3">62-1032</strain>
    </source>
</reference>
<protein>
    <recommendedName>
        <fullName evidence="4">DNA glycosylase</fullName>
    </recommendedName>
</protein>
<name>A0A1Y2DUA5_9BASI</name>
<keyword evidence="3" id="KW-1185">Reference proteome</keyword>
<dbReference type="PANTHER" id="PTHR21521:SF0">
    <property type="entry name" value="AMUN, ISOFORM A"/>
    <property type="match status" value="1"/>
</dbReference>
<evidence type="ECO:0000313" key="3">
    <source>
        <dbReference type="Proteomes" id="UP000193467"/>
    </source>
</evidence>